<dbReference type="FunFam" id="3.90.1150.10:FF:000063">
    <property type="entry name" value="Probable cystathionine gamma-synthase"/>
    <property type="match status" value="1"/>
</dbReference>
<proteinExistence type="predicted"/>
<evidence type="ECO:0000256" key="1">
    <source>
        <dbReference type="ARBA" id="ARBA00001933"/>
    </source>
</evidence>
<dbReference type="GO" id="GO:0030170">
    <property type="term" value="F:pyridoxal phosphate binding"/>
    <property type="evidence" value="ECO:0007669"/>
    <property type="project" value="InterPro"/>
</dbReference>
<evidence type="ECO:0000313" key="5">
    <source>
        <dbReference type="Proteomes" id="UP000320333"/>
    </source>
</evidence>
<reference evidence="4 5" key="1">
    <citation type="journal article" date="2019" name="Sci. Rep.">
        <title>Comparative genomics of chytrid fungi reveal insights into the obligate biotrophic and pathogenic lifestyle of Synchytrium endobioticum.</title>
        <authorList>
            <person name="van de Vossenberg B.T.L.H."/>
            <person name="Warris S."/>
            <person name="Nguyen H.D.T."/>
            <person name="van Gent-Pelzer M.P.E."/>
            <person name="Joly D.L."/>
            <person name="van de Geest H.C."/>
            <person name="Bonants P.J.M."/>
            <person name="Smith D.S."/>
            <person name="Levesque C.A."/>
            <person name="van der Lee T.A.J."/>
        </authorList>
    </citation>
    <scope>NUCLEOTIDE SEQUENCE [LARGE SCALE GENOMIC DNA]</scope>
    <source>
        <strain evidence="4 5">CBS 675.73</strain>
    </source>
</reference>
<organism evidence="4 5">
    <name type="scientific">Chytriomyces confervae</name>
    <dbReference type="NCBI Taxonomy" id="246404"/>
    <lineage>
        <taxon>Eukaryota</taxon>
        <taxon>Fungi</taxon>
        <taxon>Fungi incertae sedis</taxon>
        <taxon>Chytridiomycota</taxon>
        <taxon>Chytridiomycota incertae sedis</taxon>
        <taxon>Chytridiomycetes</taxon>
        <taxon>Chytridiales</taxon>
        <taxon>Chytriomycetaceae</taxon>
        <taxon>Chytriomyces</taxon>
    </lineage>
</organism>
<accession>A0A507FE56</accession>
<protein>
    <recommendedName>
        <fullName evidence="6">Cystathionine gamma-synthase</fullName>
    </recommendedName>
</protein>
<feature type="region of interest" description="Disordered" evidence="3">
    <location>
        <begin position="204"/>
        <end position="223"/>
    </location>
</feature>
<dbReference type="OrthoDB" id="10047078at2759"/>
<dbReference type="AlphaFoldDB" id="A0A507FE56"/>
<evidence type="ECO:0000313" key="4">
    <source>
        <dbReference type="EMBL" id="TPX74629.1"/>
    </source>
</evidence>
<dbReference type="PANTHER" id="PTHR42699:SF1">
    <property type="entry name" value="CYSTATHIONINE GAMMA-SYNTHASE-RELATED"/>
    <property type="match status" value="1"/>
</dbReference>
<dbReference type="EMBL" id="QEAP01000116">
    <property type="protein sequence ID" value="TPX74629.1"/>
    <property type="molecule type" value="Genomic_DNA"/>
</dbReference>
<dbReference type="STRING" id="246404.A0A507FE56"/>
<dbReference type="InterPro" id="IPR015424">
    <property type="entry name" value="PyrdxlP-dep_Trfase"/>
</dbReference>
<dbReference type="GO" id="GO:0019346">
    <property type="term" value="P:transsulfuration"/>
    <property type="evidence" value="ECO:0007669"/>
    <property type="project" value="InterPro"/>
</dbReference>
<dbReference type="InterPro" id="IPR015422">
    <property type="entry name" value="PyrdxlP-dep_Trfase_small"/>
</dbReference>
<dbReference type="InterPro" id="IPR000277">
    <property type="entry name" value="Cys/Met-Metab_PyrdxlP-dep_enz"/>
</dbReference>
<comment type="cofactor">
    <cofactor evidence="1">
        <name>pyridoxal 5'-phosphate</name>
        <dbReference type="ChEBI" id="CHEBI:597326"/>
    </cofactor>
</comment>
<evidence type="ECO:0000256" key="3">
    <source>
        <dbReference type="SAM" id="MobiDB-lite"/>
    </source>
</evidence>
<evidence type="ECO:0008006" key="6">
    <source>
        <dbReference type="Google" id="ProtNLM"/>
    </source>
</evidence>
<comment type="caution">
    <text evidence="4">The sequence shown here is derived from an EMBL/GenBank/DDBJ whole genome shotgun (WGS) entry which is preliminary data.</text>
</comment>
<dbReference type="InterPro" id="IPR051750">
    <property type="entry name" value="Trans-sulfuration_enzymes"/>
</dbReference>
<evidence type="ECO:0000256" key="2">
    <source>
        <dbReference type="ARBA" id="ARBA00022898"/>
    </source>
</evidence>
<keyword evidence="5" id="KW-1185">Reference proteome</keyword>
<keyword evidence="2" id="KW-0663">Pyridoxal phosphate</keyword>
<dbReference type="Proteomes" id="UP000320333">
    <property type="component" value="Unassembled WGS sequence"/>
</dbReference>
<dbReference type="PANTHER" id="PTHR42699">
    <property type="match status" value="1"/>
</dbReference>
<dbReference type="Gene3D" id="3.90.1150.10">
    <property type="entry name" value="Aspartate Aminotransferase, domain 1"/>
    <property type="match status" value="1"/>
</dbReference>
<gene>
    <name evidence="4" type="ORF">CcCBS67573_g04113</name>
</gene>
<dbReference type="Pfam" id="PF01053">
    <property type="entry name" value="Cys_Met_Meta_PP"/>
    <property type="match status" value="1"/>
</dbReference>
<name>A0A507FE56_9FUNG</name>
<dbReference type="InterPro" id="IPR054542">
    <property type="entry name" value="Cys_met_metab_PP"/>
</dbReference>
<dbReference type="Gene3D" id="3.40.640.10">
    <property type="entry name" value="Type I PLP-dependent aspartate aminotransferase-like (Major domain)"/>
    <property type="match status" value="1"/>
</dbReference>
<dbReference type="PROSITE" id="PS00868">
    <property type="entry name" value="CYS_MET_METAB_PP"/>
    <property type="match status" value="1"/>
</dbReference>
<sequence length="601" mass="66675">MAPLGESIPAHNTHAVSVSLPTWSDNVKYEEGDPLTIAALKCGYPRFVYHPLVVKVFEHFEKAFGRKGETCRVFPSSRSVKECRAFMKKMILKTNSGYDSSLATSIRIVEFAVRPIFQESSPSAIDPAALIQNTAFVYALMFPVAAAPVAKMFWQHAGEGISSRFAEYCLRVLGSNKQSVEYFSDRPGSGEIRGVMAASDRFQTPGYKHQDQSGHMEGTSGSAESNASHLFVEERFGRNLDFSLAAESKHILKKRIAGVLADETDGKKPAQTPDQPRGSEVNESHVYLFPTGMSAIYNAYRAAQALLPNRKTVQFGFPYTDTLKIQEKFNDEGCIFLGHGTNAELDYLEKLLESGERVSALFCEFPSNPLLKSADLKRIRSLADRFDFLLIVDETIGNFYNVGVLSWADIVVSSLTKIFSGDSNVMGGSAVLNPTSPNFKRVKAVFEEIYEDTMWDEDALFLERNSRNFVARLTRINQSAEKLATFLHNHPKVEKLHYPLFSDHDIYAAHMREGGGYGGLLSVILPDSLSAARFYDRLDVAKGPSLGTNFTLASPYTILAHFTELEWAEKFGVPARLVRVSVGLEDVDELIAKFDAALNEA</sequence>
<dbReference type="SUPFAM" id="SSF53383">
    <property type="entry name" value="PLP-dependent transferases"/>
    <property type="match status" value="1"/>
</dbReference>
<dbReference type="InterPro" id="IPR015421">
    <property type="entry name" value="PyrdxlP-dep_Trfase_major"/>
</dbReference>
<dbReference type="GO" id="GO:0003962">
    <property type="term" value="F:cystathionine gamma-synthase activity"/>
    <property type="evidence" value="ECO:0007669"/>
    <property type="project" value="TreeGrafter"/>
</dbReference>